<feature type="transmembrane region" description="Helical" evidence="8">
    <location>
        <begin position="136"/>
        <end position="160"/>
    </location>
</feature>
<organism evidence="10 11">
    <name type="scientific">Rhizobium rosettiformans</name>
    <dbReference type="NCBI Taxonomy" id="1368430"/>
    <lineage>
        <taxon>Bacteria</taxon>
        <taxon>Pseudomonadati</taxon>
        <taxon>Pseudomonadota</taxon>
        <taxon>Alphaproteobacteria</taxon>
        <taxon>Hyphomicrobiales</taxon>
        <taxon>Rhizobiaceae</taxon>
        <taxon>Rhizobium/Agrobacterium group</taxon>
        <taxon>Rhizobium</taxon>
    </lineage>
</organism>
<dbReference type="SUPFAM" id="SSF103473">
    <property type="entry name" value="MFS general substrate transporter"/>
    <property type="match status" value="1"/>
</dbReference>
<feature type="domain" description="Major facilitator superfamily (MFS) profile" evidence="9">
    <location>
        <begin position="46"/>
        <end position="520"/>
    </location>
</feature>
<evidence type="ECO:0000256" key="6">
    <source>
        <dbReference type="ARBA" id="ARBA00023136"/>
    </source>
</evidence>
<keyword evidence="11" id="KW-1185">Reference proteome</keyword>
<evidence type="ECO:0000256" key="4">
    <source>
        <dbReference type="ARBA" id="ARBA00022692"/>
    </source>
</evidence>
<accession>A0A7W8HLN3</accession>
<feature type="transmembrane region" description="Helical" evidence="8">
    <location>
        <begin position="366"/>
        <end position="384"/>
    </location>
</feature>
<protein>
    <submittedName>
        <fullName evidence="10">EmrB/QacA subfamily drug resistance transporter</fullName>
    </submittedName>
</protein>
<feature type="transmembrane region" description="Helical" evidence="8">
    <location>
        <begin position="390"/>
        <end position="415"/>
    </location>
</feature>
<dbReference type="GO" id="GO:0022857">
    <property type="term" value="F:transmembrane transporter activity"/>
    <property type="evidence" value="ECO:0007669"/>
    <property type="project" value="InterPro"/>
</dbReference>
<evidence type="ECO:0000256" key="5">
    <source>
        <dbReference type="ARBA" id="ARBA00022989"/>
    </source>
</evidence>
<keyword evidence="6 8" id="KW-0472">Membrane</keyword>
<feature type="transmembrane region" description="Helical" evidence="8">
    <location>
        <begin position="81"/>
        <end position="99"/>
    </location>
</feature>
<comment type="caution">
    <text evidence="10">The sequence shown here is derived from an EMBL/GenBank/DDBJ whole genome shotgun (WGS) entry which is preliminary data.</text>
</comment>
<evidence type="ECO:0000313" key="11">
    <source>
        <dbReference type="Proteomes" id="UP000550895"/>
    </source>
</evidence>
<gene>
    <name evidence="10" type="ORF">HNR26_000434</name>
</gene>
<evidence type="ECO:0000256" key="8">
    <source>
        <dbReference type="SAM" id="Phobius"/>
    </source>
</evidence>
<feature type="transmembrane region" description="Helical" evidence="8">
    <location>
        <begin position="197"/>
        <end position="218"/>
    </location>
</feature>
<keyword evidence="3" id="KW-1003">Cell membrane</keyword>
<dbReference type="FunFam" id="1.20.1720.10:FF:000004">
    <property type="entry name" value="EmrB/QacA family drug resistance transporter"/>
    <property type="match status" value="1"/>
</dbReference>
<dbReference type="CDD" id="cd17502">
    <property type="entry name" value="MFS_Azr1_MDR_like"/>
    <property type="match status" value="1"/>
</dbReference>
<feature type="transmembrane region" description="Helical" evidence="8">
    <location>
        <begin position="111"/>
        <end position="130"/>
    </location>
</feature>
<sequence length="538" mass="55858">MTKSSTAAPAGPEPRFEPHPTPRSAAGMTAPAEGPLVTDPRLRLFVYLLLMSAMFMATLDNQIVSTALPTIVGEFGELERFGWVGSAYLLTTSAVMPLYGKLGDLFGRKYVIMAAIAIFTLGSLVCGLAVSMDTLIAARVLQALGGGGIMVSIFSINADLFEPRERARYQSYSSLVLMESGALGPVLGGTLSDLFGWRSIFLVNLPIGIAVLIGLAFLLPYRKPDRKPKIDYAGAILLAGAVASIVFWADSGQIFGSLISWESLAVVAFGALCAVGWVLVERRAPEPVVPLSLFSKPTINLLLVISLVSGAIGIGSVNYIALYLQTTTGLSPSMAGLLFVATTGGIAFGSIAAGRLIARTGRYKPFSIASTALGVISLGIFSFLHAGTPLIFIALVMLLQGFGVGIGQQVPVIGVQNAASRADVGAATGTVTLTRMGGAAIAISIYGAIVSSGLTHVQIALPGGVDFRNLTPEGLAALPDAARALVANAYSEAFVPLFLTASGMMVIGLICALLLPNIRLPREGEGKVADASLQPAEA</sequence>
<keyword evidence="5 8" id="KW-1133">Transmembrane helix</keyword>
<dbReference type="EMBL" id="JACHGA010000001">
    <property type="protein sequence ID" value="MBB5274396.1"/>
    <property type="molecule type" value="Genomic_DNA"/>
</dbReference>
<dbReference type="Proteomes" id="UP000550895">
    <property type="component" value="Unassembled WGS sequence"/>
</dbReference>
<feature type="transmembrane region" description="Helical" evidence="8">
    <location>
        <begin position="44"/>
        <end position="61"/>
    </location>
</feature>
<dbReference type="Gene3D" id="1.20.1720.10">
    <property type="entry name" value="Multidrug resistance protein D"/>
    <property type="match status" value="1"/>
</dbReference>
<feature type="transmembrane region" description="Helical" evidence="8">
    <location>
        <begin position="230"/>
        <end position="249"/>
    </location>
</feature>
<feature type="region of interest" description="Disordered" evidence="7">
    <location>
        <begin position="1"/>
        <end position="32"/>
    </location>
</feature>
<feature type="transmembrane region" description="Helical" evidence="8">
    <location>
        <begin position="334"/>
        <end position="354"/>
    </location>
</feature>
<evidence type="ECO:0000256" key="1">
    <source>
        <dbReference type="ARBA" id="ARBA00004651"/>
    </source>
</evidence>
<feature type="transmembrane region" description="Helical" evidence="8">
    <location>
        <begin position="493"/>
        <end position="515"/>
    </location>
</feature>
<dbReference type="PANTHER" id="PTHR23501">
    <property type="entry name" value="MAJOR FACILITATOR SUPERFAMILY"/>
    <property type="match status" value="1"/>
</dbReference>
<feature type="transmembrane region" description="Helical" evidence="8">
    <location>
        <begin position="301"/>
        <end position="322"/>
    </location>
</feature>
<keyword evidence="2" id="KW-0813">Transport</keyword>
<evidence type="ECO:0000256" key="7">
    <source>
        <dbReference type="SAM" id="MobiDB-lite"/>
    </source>
</evidence>
<evidence type="ECO:0000259" key="9">
    <source>
        <dbReference type="PROSITE" id="PS50850"/>
    </source>
</evidence>
<dbReference type="AlphaFoldDB" id="A0A7W8HLN3"/>
<dbReference type="Gene3D" id="1.20.1250.20">
    <property type="entry name" value="MFS general substrate transporter like domains"/>
    <property type="match status" value="1"/>
</dbReference>
<feature type="transmembrane region" description="Helical" evidence="8">
    <location>
        <begin position="172"/>
        <end position="191"/>
    </location>
</feature>
<name>A0A7W8HLN3_9HYPH</name>
<dbReference type="InterPro" id="IPR036259">
    <property type="entry name" value="MFS_trans_sf"/>
</dbReference>
<keyword evidence="4 8" id="KW-0812">Transmembrane</keyword>
<reference evidence="10 11" key="1">
    <citation type="submission" date="2020-08" db="EMBL/GenBank/DDBJ databases">
        <title>Genomic Encyclopedia of Type Strains, Phase IV (KMG-IV): sequencing the most valuable type-strain genomes for metagenomic binning, comparative biology and taxonomic classification.</title>
        <authorList>
            <person name="Goeker M."/>
        </authorList>
    </citation>
    <scope>NUCLEOTIDE SEQUENCE [LARGE SCALE GENOMIC DNA]</scope>
    <source>
        <strain evidence="10 11">DSM 26376</strain>
    </source>
</reference>
<evidence type="ECO:0000256" key="2">
    <source>
        <dbReference type="ARBA" id="ARBA00022448"/>
    </source>
</evidence>
<dbReference type="InterPro" id="IPR020846">
    <property type="entry name" value="MFS_dom"/>
</dbReference>
<feature type="transmembrane region" description="Helical" evidence="8">
    <location>
        <begin position="261"/>
        <end position="280"/>
    </location>
</feature>
<dbReference type="Pfam" id="PF07690">
    <property type="entry name" value="MFS_1"/>
    <property type="match status" value="1"/>
</dbReference>
<evidence type="ECO:0000256" key="3">
    <source>
        <dbReference type="ARBA" id="ARBA00022475"/>
    </source>
</evidence>
<comment type="subcellular location">
    <subcellularLocation>
        <location evidence="1">Cell membrane</location>
        <topology evidence="1">Multi-pass membrane protein</topology>
    </subcellularLocation>
</comment>
<dbReference type="PANTHER" id="PTHR23501:SF197">
    <property type="entry name" value="COMD"/>
    <property type="match status" value="1"/>
</dbReference>
<dbReference type="InterPro" id="IPR011701">
    <property type="entry name" value="MFS"/>
</dbReference>
<dbReference type="PROSITE" id="PS50850">
    <property type="entry name" value="MFS"/>
    <property type="match status" value="1"/>
</dbReference>
<dbReference type="GO" id="GO:0005886">
    <property type="term" value="C:plasma membrane"/>
    <property type="evidence" value="ECO:0007669"/>
    <property type="project" value="UniProtKB-SubCell"/>
</dbReference>
<proteinExistence type="predicted"/>
<evidence type="ECO:0000313" key="10">
    <source>
        <dbReference type="EMBL" id="MBB5274396.1"/>
    </source>
</evidence>
<feature type="transmembrane region" description="Helical" evidence="8">
    <location>
        <begin position="436"/>
        <end position="461"/>
    </location>
</feature>